<dbReference type="PANTHER" id="PTHR48207:SF4">
    <property type="entry name" value="BLL6097 PROTEIN"/>
    <property type="match status" value="1"/>
</dbReference>
<dbReference type="SUPFAM" id="SSF89796">
    <property type="entry name" value="CoA-transferase family III (CaiB/BaiF)"/>
    <property type="match status" value="1"/>
</dbReference>
<dbReference type="InterPro" id="IPR044855">
    <property type="entry name" value="CoA-Trfase_III_dom3_sf"/>
</dbReference>
<evidence type="ECO:0000313" key="3">
    <source>
        <dbReference type="Proteomes" id="UP001161409"/>
    </source>
</evidence>
<reference evidence="2" key="2">
    <citation type="submission" date="2023-01" db="EMBL/GenBank/DDBJ databases">
        <title>Draft genome sequence of Sneathiella chinensis strain NBRC 103408.</title>
        <authorList>
            <person name="Sun Q."/>
            <person name="Mori K."/>
        </authorList>
    </citation>
    <scope>NUCLEOTIDE SEQUENCE</scope>
    <source>
        <strain evidence="2">NBRC 103408</strain>
    </source>
</reference>
<dbReference type="Pfam" id="PF02515">
    <property type="entry name" value="CoA_transf_3"/>
    <property type="match status" value="1"/>
</dbReference>
<dbReference type="Gene3D" id="3.30.1540.10">
    <property type="entry name" value="formyl-coa transferase, domain 3"/>
    <property type="match status" value="1"/>
</dbReference>
<name>A0ABQ5TZX6_9PROT</name>
<protein>
    <submittedName>
        <fullName evidence="2">CoA transferase</fullName>
    </submittedName>
</protein>
<dbReference type="Gene3D" id="3.40.50.10540">
    <property type="entry name" value="Crotonobetainyl-coa:carnitine coa-transferase, domain 1"/>
    <property type="match status" value="1"/>
</dbReference>
<organism evidence="2 3">
    <name type="scientific">Sneathiella chinensis</name>
    <dbReference type="NCBI Taxonomy" id="349750"/>
    <lineage>
        <taxon>Bacteria</taxon>
        <taxon>Pseudomonadati</taxon>
        <taxon>Pseudomonadota</taxon>
        <taxon>Alphaproteobacteria</taxon>
        <taxon>Sneathiellales</taxon>
        <taxon>Sneathiellaceae</taxon>
        <taxon>Sneathiella</taxon>
    </lineage>
</organism>
<dbReference type="GO" id="GO:0016740">
    <property type="term" value="F:transferase activity"/>
    <property type="evidence" value="ECO:0007669"/>
    <property type="project" value="UniProtKB-KW"/>
</dbReference>
<dbReference type="InterPro" id="IPR003673">
    <property type="entry name" value="CoA-Trfase_fam_III"/>
</dbReference>
<sequence length="400" mass="44554">MYKFLDGVRILELGHILMAPYATQFMGDMGADVIKVESLDGDYYRSLGLSKDPGMSAQWMAVNRNKRSIALDLKSEEGRETLKDLIRQSDLLVHNMRAQAIERLGFGYEAVRDINPGIVYCAAIGFGQDGPYAEFPAFDDVIQAWSGLADVNGRLRGRPTFVPVAIADKVVGLMLGQAMLAGLHRQQSTGEGSYIETPMFEAMVSVVLNQHLNGHTFQPPIDDLGYKRVMSPHRHPSPTKDGFLVHGVYKFEHWQKFLEAVDRHDILNGPLMESRAAMASGITELYALAANEIMPTRTTAEWQGLLEELDIPSAPVKTLEDLEEDPHLQAVGLFEDYEHPTRGPMRQVRSPVTARDVEQGPDRYPPELGQHGAEILSEFGYSEERISDLENRGIVGRFSA</sequence>
<dbReference type="RefSeq" id="WP_169559150.1">
    <property type="nucleotide sequence ID" value="NZ_BSNF01000001.1"/>
</dbReference>
<comment type="caution">
    <text evidence="2">The sequence shown here is derived from an EMBL/GenBank/DDBJ whole genome shotgun (WGS) entry which is preliminary data.</text>
</comment>
<proteinExistence type="predicted"/>
<keyword evidence="3" id="KW-1185">Reference proteome</keyword>
<dbReference type="InterPro" id="IPR023606">
    <property type="entry name" value="CoA-Trfase_III_dom_1_sf"/>
</dbReference>
<dbReference type="PANTHER" id="PTHR48207">
    <property type="entry name" value="SUCCINATE--HYDROXYMETHYLGLUTARATE COA-TRANSFERASE"/>
    <property type="match status" value="1"/>
</dbReference>
<keyword evidence="1 2" id="KW-0808">Transferase</keyword>
<dbReference type="EMBL" id="BSNF01000001">
    <property type="protein sequence ID" value="GLQ05123.1"/>
    <property type="molecule type" value="Genomic_DNA"/>
</dbReference>
<gene>
    <name evidence="2" type="ORF">GCM10007924_03440</name>
</gene>
<reference evidence="2" key="1">
    <citation type="journal article" date="2014" name="Int. J. Syst. Evol. Microbiol.">
        <title>Complete genome of a new Firmicutes species belonging to the dominant human colonic microbiota ('Ruminococcus bicirculans') reveals two chromosomes and a selective capacity to utilize plant glucans.</title>
        <authorList>
            <consortium name="NISC Comparative Sequencing Program"/>
            <person name="Wegmann U."/>
            <person name="Louis P."/>
            <person name="Goesmann A."/>
            <person name="Henrissat B."/>
            <person name="Duncan S.H."/>
            <person name="Flint H.J."/>
        </authorList>
    </citation>
    <scope>NUCLEOTIDE SEQUENCE</scope>
    <source>
        <strain evidence="2">NBRC 103408</strain>
    </source>
</reference>
<dbReference type="Proteomes" id="UP001161409">
    <property type="component" value="Unassembled WGS sequence"/>
</dbReference>
<accession>A0ABQ5TZX6</accession>
<dbReference type="InterPro" id="IPR050483">
    <property type="entry name" value="CoA-transferase_III_domain"/>
</dbReference>
<evidence type="ECO:0000256" key="1">
    <source>
        <dbReference type="ARBA" id="ARBA00022679"/>
    </source>
</evidence>
<evidence type="ECO:0000313" key="2">
    <source>
        <dbReference type="EMBL" id="GLQ05123.1"/>
    </source>
</evidence>